<comment type="subcellular location">
    <subcellularLocation>
        <location evidence="1">Cell membrane</location>
        <topology evidence="1">Multi-pass membrane protein</topology>
    </subcellularLocation>
</comment>
<gene>
    <name evidence="8" type="ORF">CYR55_20735</name>
</gene>
<keyword evidence="5 7" id="KW-1133">Transmembrane helix</keyword>
<keyword evidence="3 7" id="KW-0812">Transmembrane</keyword>
<sequence>MALANINELLLVYTTYFIATASPGPSNMAIMGTAMKKGRASALAMASGVVVSSMMWACLAAAGILTLLATFAELLFALKIVGGLYLLWLAFKAGKSALKPVSPAQDPAATQHPAGYMTMFRQGVLMHITNPKAILTWVAIMSVALKPGAASASLPAIVLGCAAICITVFSGYAVLFSTAFMISLYRKIQRGLDGVLAVCFTLAGLQLLTGRN</sequence>
<evidence type="ECO:0000256" key="2">
    <source>
        <dbReference type="ARBA" id="ARBA00022475"/>
    </source>
</evidence>
<evidence type="ECO:0000256" key="1">
    <source>
        <dbReference type="ARBA" id="ARBA00004651"/>
    </source>
</evidence>
<organism evidence="8 9">
    <name type="scientific">Chimaeribacter californicus</name>
    <dbReference type="NCBI Taxonomy" id="2060067"/>
    <lineage>
        <taxon>Bacteria</taxon>
        <taxon>Pseudomonadati</taxon>
        <taxon>Pseudomonadota</taxon>
        <taxon>Gammaproteobacteria</taxon>
        <taxon>Enterobacterales</taxon>
        <taxon>Yersiniaceae</taxon>
        <taxon>Chimaeribacter</taxon>
    </lineage>
</organism>
<evidence type="ECO:0000256" key="6">
    <source>
        <dbReference type="ARBA" id="ARBA00023136"/>
    </source>
</evidence>
<evidence type="ECO:0000256" key="3">
    <source>
        <dbReference type="ARBA" id="ARBA00022692"/>
    </source>
</evidence>
<feature type="transmembrane region" description="Helical" evidence="7">
    <location>
        <begin position="157"/>
        <end position="184"/>
    </location>
</feature>
<dbReference type="GO" id="GO:0015171">
    <property type="term" value="F:amino acid transmembrane transporter activity"/>
    <property type="evidence" value="ECO:0007669"/>
    <property type="project" value="TreeGrafter"/>
</dbReference>
<feature type="transmembrane region" description="Helical" evidence="7">
    <location>
        <begin position="124"/>
        <end position="145"/>
    </location>
</feature>
<keyword evidence="4" id="KW-0029">Amino-acid transport</keyword>
<keyword evidence="9" id="KW-1185">Reference proteome</keyword>
<dbReference type="AlphaFoldDB" id="A0A2N5DWC0"/>
<keyword evidence="2" id="KW-1003">Cell membrane</keyword>
<accession>A0A2N5DWC0</accession>
<dbReference type="InterPro" id="IPR001123">
    <property type="entry name" value="LeuE-type"/>
</dbReference>
<comment type="caution">
    <text evidence="8">The sequence shown here is derived from an EMBL/GenBank/DDBJ whole genome shotgun (WGS) entry which is preliminary data.</text>
</comment>
<proteinExistence type="predicted"/>
<feature type="transmembrane region" description="Helical" evidence="7">
    <location>
        <begin position="12"/>
        <end position="30"/>
    </location>
</feature>
<dbReference type="PANTHER" id="PTHR30086:SF20">
    <property type="entry name" value="ARGININE EXPORTER PROTEIN ARGO-RELATED"/>
    <property type="match status" value="1"/>
</dbReference>
<evidence type="ECO:0000256" key="7">
    <source>
        <dbReference type="SAM" id="Phobius"/>
    </source>
</evidence>
<reference evidence="8 9" key="1">
    <citation type="submission" date="2017-12" db="EMBL/GenBank/DDBJ databases">
        <title>Characterization of six clinical isolates of Enterochimera gen. nov., a novel genus of the Yersiniaciae family and the three species Enterochimera arupensis sp. nov., Enterochimera coloradensis sp. nov, and Enterochimera californica sp. nov.</title>
        <authorList>
            <person name="Rossi A."/>
            <person name="Fisher M."/>
        </authorList>
    </citation>
    <scope>NUCLEOTIDE SEQUENCE [LARGE SCALE GENOMIC DNA]</scope>
    <source>
        <strain evidence="9">2015-Iso6</strain>
    </source>
</reference>
<dbReference type="EMBL" id="PJZF01000025">
    <property type="protein sequence ID" value="PLR31489.1"/>
    <property type="molecule type" value="Genomic_DNA"/>
</dbReference>
<evidence type="ECO:0000256" key="4">
    <source>
        <dbReference type="ARBA" id="ARBA00022970"/>
    </source>
</evidence>
<dbReference type="Pfam" id="PF01810">
    <property type="entry name" value="LysE"/>
    <property type="match status" value="1"/>
</dbReference>
<dbReference type="GO" id="GO:0005886">
    <property type="term" value="C:plasma membrane"/>
    <property type="evidence" value="ECO:0007669"/>
    <property type="project" value="UniProtKB-SubCell"/>
</dbReference>
<feature type="transmembrane region" description="Helical" evidence="7">
    <location>
        <begin position="42"/>
        <end position="68"/>
    </location>
</feature>
<dbReference type="OrthoDB" id="9804822at2"/>
<dbReference type="Proteomes" id="UP000234240">
    <property type="component" value="Unassembled WGS sequence"/>
</dbReference>
<evidence type="ECO:0000313" key="9">
    <source>
        <dbReference type="Proteomes" id="UP000234240"/>
    </source>
</evidence>
<evidence type="ECO:0000256" key="5">
    <source>
        <dbReference type="ARBA" id="ARBA00022989"/>
    </source>
</evidence>
<feature type="transmembrane region" description="Helical" evidence="7">
    <location>
        <begin position="74"/>
        <end position="91"/>
    </location>
</feature>
<keyword evidence="4" id="KW-0813">Transport</keyword>
<dbReference type="PANTHER" id="PTHR30086">
    <property type="entry name" value="ARGININE EXPORTER PROTEIN ARGO"/>
    <property type="match status" value="1"/>
</dbReference>
<name>A0A2N5DWC0_9GAMM</name>
<evidence type="ECO:0000313" key="8">
    <source>
        <dbReference type="EMBL" id="PLR31489.1"/>
    </source>
</evidence>
<protein>
    <submittedName>
        <fullName evidence="8">Amino acid transporter</fullName>
    </submittedName>
</protein>
<keyword evidence="6 7" id="KW-0472">Membrane</keyword>